<evidence type="ECO:0000259" key="4">
    <source>
        <dbReference type="PROSITE" id="PS51184"/>
    </source>
</evidence>
<dbReference type="InterPro" id="IPR003347">
    <property type="entry name" value="JmjC_dom"/>
</dbReference>
<dbReference type="EMBL" id="JACJQB010000044">
    <property type="protein sequence ID" value="MBD2189599.1"/>
    <property type="molecule type" value="Genomic_DNA"/>
</dbReference>
<evidence type="ECO:0000256" key="3">
    <source>
        <dbReference type="ARBA" id="ARBA00023004"/>
    </source>
</evidence>
<comment type="cofactor">
    <cofactor evidence="1">
        <name>Fe(2+)</name>
        <dbReference type="ChEBI" id="CHEBI:29033"/>
    </cofactor>
</comment>
<reference evidence="5 6" key="1">
    <citation type="journal article" date="2020" name="ISME J.">
        <title>Comparative genomics reveals insights into cyanobacterial evolution and habitat adaptation.</title>
        <authorList>
            <person name="Chen M.Y."/>
            <person name="Teng W.K."/>
            <person name="Zhao L."/>
            <person name="Hu C.X."/>
            <person name="Zhou Y.K."/>
            <person name="Han B.P."/>
            <person name="Song L.R."/>
            <person name="Shu W.S."/>
        </authorList>
    </citation>
    <scope>NUCLEOTIDE SEQUENCE [LARGE SCALE GENOMIC DNA]</scope>
    <source>
        <strain evidence="5 6">FACHB-723</strain>
    </source>
</reference>
<gene>
    <name evidence="5" type="ORF">H6F41_15810</name>
</gene>
<keyword evidence="3" id="KW-0408">Iron</keyword>
<evidence type="ECO:0000256" key="2">
    <source>
        <dbReference type="ARBA" id="ARBA00022723"/>
    </source>
</evidence>
<dbReference type="SUPFAM" id="SSF51197">
    <property type="entry name" value="Clavaminate synthase-like"/>
    <property type="match status" value="1"/>
</dbReference>
<dbReference type="Proteomes" id="UP000642094">
    <property type="component" value="Unassembled WGS sequence"/>
</dbReference>
<dbReference type="RefSeq" id="WP_190404424.1">
    <property type="nucleotide sequence ID" value="NZ_JACJQB010000044.1"/>
</dbReference>
<evidence type="ECO:0000313" key="5">
    <source>
        <dbReference type="EMBL" id="MBD2189599.1"/>
    </source>
</evidence>
<accession>A0ABR8A0L5</accession>
<dbReference type="InterPro" id="IPR039994">
    <property type="entry name" value="NO66-like"/>
</dbReference>
<keyword evidence="6" id="KW-1185">Reference proteome</keyword>
<organism evidence="5 6">
    <name type="scientific">Pseudanabaena mucicola FACHB-723</name>
    <dbReference type="NCBI Taxonomy" id="2692860"/>
    <lineage>
        <taxon>Bacteria</taxon>
        <taxon>Bacillati</taxon>
        <taxon>Cyanobacteriota</taxon>
        <taxon>Cyanophyceae</taxon>
        <taxon>Pseudanabaenales</taxon>
        <taxon>Pseudanabaenaceae</taxon>
        <taxon>Pseudanabaena</taxon>
    </lineage>
</organism>
<evidence type="ECO:0000256" key="1">
    <source>
        <dbReference type="ARBA" id="ARBA00001954"/>
    </source>
</evidence>
<proteinExistence type="predicted"/>
<feature type="domain" description="JmjC" evidence="4">
    <location>
        <begin position="82"/>
        <end position="224"/>
    </location>
</feature>
<sequence length="381" mass="44125">MLEHLLFPYKVEQFLQENWTRLAVHIPACDRHKFADVFSWRSLNHLLNFHQLGDPNIHFSLDGKSFSDMSRKHWRDYLQQGATLVINGIDERVPEVQQLARGLSQEIGHRVQTNLYCSPAMQRGFSCHYDTHDVMILQIEGDKQWFVFPETVSFPTAEMRSSDRQPPDAPPYLQCNLQQGDLLYIPRGHWHYAIAGDCPSLHLTVGIDCFTGLHWLNWLNLDLQEQTGWRQNLPLVMNGDSQDLEQHLEDLRQQLIKHLQQPDLFKKYLRDLPIQNQDVAPFSLPTQLGFNIFDRGLESAFTFVPHQQIEIAIFDDQHQEITCGSKQISIKGLPIDFIQQLFQLTHFSILDLADFAPDLDLETEVVPLLTRLVTEGILLVD</sequence>
<evidence type="ECO:0000313" key="6">
    <source>
        <dbReference type="Proteomes" id="UP000642094"/>
    </source>
</evidence>
<name>A0ABR8A0L5_9CYAN</name>
<dbReference type="SMART" id="SM00558">
    <property type="entry name" value="JmjC"/>
    <property type="match status" value="1"/>
</dbReference>
<keyword evidence="2" id="KW-0479">Metal-binding</keyword>
<dbReference type="Gene3D" id="2.60.120.650">
    <property type="entry name" value="Cupin"/>
    <property type="match status" value="1"/>
</dbReference>
<dbReference type="PROSITE" id="PS51184">
    <property type="entry name" value="JMJC"/>
    <property type="match status" value="1"/>
</dbReference>
<comment type="caution">
    <text evidence="5">The sequence shown here is derived from an EMBL/GenBank/DDBJ whole genome shotgun (WGS) entry which is preliminary data.</text>
</comment>
<dbReference type="PANTHER" id="PTHR13096:SF8">
    <property type="entry name" value="RIBOSOMAL OXYGENASE 1"/>
    <property type="match status" value="1"/>
</dbReference>
<dbReference type="Pfam" id="PF08007">
    <property type="entry name" value="JmjC_2"/>
    <property type="match status" value="1"/>
</dbReference>
<protein>
    <submittedName>
        <fullName evidence="5">Transcription factor jumonji jmjC domain-containing protein</fullName>
    </submittedName>
</protein>
<dbReference type="PANTHER" id="PTHR13096">
    <property type="entry name" value="MINA53 MYC INDUCED NUCLEAR ANTIGEN"/>
    <property type="match status" value="1"/>
</dbReference>